<keyword evidence="3" id="KW-0732">Signal</keyword>
<evidence type="ECO:0000256" key="2">
    <source>
        <dbReference type="ARBA" id="ARBA00022525"/>
    </source>
</evidence>
<dbReference type="InParanoid" id="E4WZE2"/>
<evidence type="ECO:0008006" key="12">
    <source>
        <dbReference type="Google" id="ProtNLM"/>
    </source>
</evidence>
<dbReference type="PRINTS" id="PR00453">
    <property type="entry name" value="VWFADOMAIN"/>
</dbReference>
<sequence length="455" mass="50110">MPTTSTFERFTTTEFEAIDINRGDSNSISKKCPVNAETTITSCFENACEFSCVNSHYLIGRSGALCDPETGEWLTLPPQCILKCSDESNIIILTDKLADRNERSYIKKFTETVLTRLLIDTEKTSFKLAEILDGENVHIIYDSTSDLNFDEAFFGQESENSETVNLDAFFAAREVSRPTSIIQIQNSDFPNPLSFNFVAQFIQLEKADLIGPPITDDGGAVPLEFVSLMSIFEDSLIKLVNELVDRLKFCVFNSYAPCEDNVAIDLAFIIDSSSSIGEDNFNLITSFVGDIVSNFTISETLTHIAVLRYNSQVSPVLWFDTFNTKSEILAAISAINYSGSGTRTGKALGYAANYVLNPTYGAREEVPTVTLVITDGESQDEITTAARALKSKSAVMAIGIGDAKETELVQMASSPLSFGYKRISNFEDLSSVTSDVISSLCTIQFMNELKLKNQN</sequence>
<dbReference type="PROSITE" id="PS50923">
    <property type="entry name" value="SUSHI"/>
    <property type="match status" value="1"/>
</dbReference>
<dbReference type="GO" id="GO:0005576">
    <property type="term" value="C:extracellular region"/>
    <property type="evidence" value="ECO:0007669"/>
    <property type="project" value="UniProtKB-SubCell"/>
</dbReference>
<accession>E4WZE2</accession>
<gene>
    <name evidence="10" type="ORF">GSOID_T00013298001</name>
</gene>
<keyword evidence="2" id="KW-0964">Secreted</keyword>
<reference evidence="10" key="1">
    <citation type="journal article" date="2010" name="Science">
        <title>Plasticity of animal genome architecture unmasked by rapid evolution of a pelagic tunicate.</title>
        <authorList>
            <person name="Denoeud F."/>
            <person name="Henriet S."/>
            <person name="Mungpakdee S."/>
            <person name="Aury J.M."/>
            <person name="Da Silva C."/>
            <person name="Brinkmann H."/>
            <person name="Mikhaleva J."/>
            <person name="Olsen L.C."/>
            <person name="Jubin C."/>
            <person name="Canestro C."/>
            <person name="Bouquet J.M."/>
            <person name="Danks G."/>
            <person name="Poulain J."/>
            <person name="Campsteijn C."/>
            <person name="Adamski M."/>
            <person name="Cross I."/>
            <person name="Yadetie F."/>
            <person name="Muffato M."/>
            <person name="Louis A."/>
            <person name="Butcher S."/>
            <person name="Tsagkogeorga G."/>
            <person name="Konrad A."/>
            <person name="Singh S."/>
            <person name="Jensen M.F."/>
            <person name="Cong E.H."/>
            <person name="Eikeseth-Otteraa H."/>
            <person name="Noel B."/>
            <person name="Anthouard V."/>
            <person name="Porcel B.M."/>
            <person name="Kachouri-Lafond R."/>
            <person name="Nishino A."/>
            <person name="Ugolini M."/>
            <person name="Chourrout P."/>
            <person name="Nishida H."/>
            <person name="Aasland R."/>
            <person name="Huzurbazar S."/>
            <person name="Westhof E."/>
            <person name="Delsuc F."/>
            <person name="Lehrach H."/>
            <person name="Reinhardt R."/>
            <person name="Weissenbach J."/>
            <person name="Roy S.W."/>
            <person name="Artiguenave F."/>
            <person name="Postlethwait J.H."/>
            <person name="Manak J.R."/>
            <person name="Thompson E.M."/>
            <person name="Jaillon O."/>
            <person name="Du Pasquier L."/>
            <person name="Boudinot P."/>
            <person name="Liberles D.A."/>
            <person name="Volff J.N."/>
            <person name="Philippe H."/>
            <person name="Lenhard B."/>
            <person name="Roest Crollius H."/>
            <person name="Wincker P."/>
            <person name="Chourrout D."/>
        </authorList>
    </citation>
    <scope>NUCLEOTIDE SEQUENCE [LARGE SCALE GENOMIC DNA]</scope>
</reference>
<dbReference type="OrthoDB" id="6132182at2759"/>
<dbReference type="Proteomes" id="UP000001307">
    <property type="component" value="Unassembled WGS sequence"/>
</dbReference>
<evidence type="ECO:0000256" key="4">
    <source>
        <dbReference type="ARBA" id="ARBA00022737"/>
    </source>
</evidence>
<name>E4WZE2_OIKDI</name>
<protein>
    <recommendedName>
        <fullName evidence="12">VWFA domain-containing protein</fullName>
    </recommendedName>
</protein>
<dbReference type="FunFam" id="3.40.50.410:FF:000004">
    <property type="entry name" value="collagen alpha-6(VI) chain"/>
    <property type="match status" value="1"/>
</dbReference>
<dbReference type="Gene3D" id="3.40.50.410">
    <property type="entry name" value="von Willebrand factor, type A domain"/>
    <property type="match status" value="1"/>
</dbReference>
<keyword evidence="6" id="KW-0325">Glycoprotein</keyword>
<keyword evidence="7" id="KW-0768">Sushi</keyword>
<dbReference type="AlphaFoldDB" id="E4WZE2"/>
<evidence type="ECO:0000313" key="11">
    <source>
        <dbReference type="Proteomes" id="UP000001307"/>
    </source>
</evidence>
<keyword evidence="4" id="KW-0677">Repeat</keyword>
<evidence type="ECO:0000259" key="8">
    <source>
        <dbReference type="PROSITE" id="PS50234"/>
    </source>
</evidence>
<evidence type="ECO:0000313" key="10">
    <source>
        <dbReference type="EMBL" id="CBY22538.1"/>
    </source>
</evidence>
<dbReference type="InterPro" id="IPR036465">
    <property type="entry name" value="vWFA_dom_sf"/>
</dbReference>
<organism evidence="10">
    <name type="scientific">Oikopleura dioica</name>
    <name type="common">Tunicate</name>
    <dbReference type="NCBI Taxonomy" id="34765"/>
    <lineage>
        <taxon>Eukaryota</taxon>
        <taxon>Metazoa</taxon>
        <taxon>Chordata</taxon>
        <taxon>Tunicata</taxon>
        <taxon>Appendicularia</taxon>
        <taxon>Copelata</taxon>
        <taxon>Oikopleuridae</taxon>
        <taxon>Oikopleura</taxon>
    </lineage>
</organism>
<dbReference type="PANTHER" id="PTHR24020">
    <property type="entry name" value="COLLAGEN ALPHA"/>
    <property type="match status" value="1"/>
</dbReference>
<dbReference type="PROSITE" id="PS50234">
    <property type="entry name" value="VWFA"/>
    <property type="match status" value="1"/>
</dbReference>
<proteinExistence type="predicted"/>
<feature type="domain" description="VWFA" evidence="8">
    <location>
        <begin position="265"/>
        <end position="440"/>
    </location>
</feature>
<dbReference type="InterPro" id="IPR000436">
    <property type="entry name" value="Sushi_SCR_CCP_dom"/>
</dbReference>
<evidence type="ECO:0000256" key="5">
    <source>
        <dbReference type="ARBA" id="ARBA00023157"/>
    </source>
</evidence>
<dbReference type="Pfam" id="PF00092">
    <property type="entry name" value="VWA"/>
    <property type="match status" value="1"/>
</dbReference>
<dbReference type="SUPFAM" id="SSF53300">
    <property type="entry name" value="vWA-like"/>
    <property type="match status" value="1"/>
</dbReference>
<comment type="caution">
    <text evidence="7">Lacks conserved residue(s) required for the propagation of feature annotation.</text>
</comment>
<dbReference type="InterPro" id="IPR002035">
    <property type="entry name" value="VWF_A"/>
</dbReference>
<evidence type="ECO:0000256" key="6">
    <source>
        <dbReference type="ARBA" id="ARBA00023180"/>
    </source>
</evidence>
<evidence type="ECO:0000256" key="7">
    <source>
        <dbReference type="PROSITE-ProRule" id="PRU00302"/>
    </source>
</evidence>
<keyword evidence="5" id="KW-1015">Disulfide bond</keyword>
<dbReference type="SMART" id="SM00327">
    <property type="entry name" value="VWA"/>
    <property type="match status" value="1"/>
</dbReference>
<keyword evidence="11" id="KW-1185">Reference proteome</keyword>
<evidence type="ECO:0000256" key="1">
    <source>
        <dbReference type="ARBA" id="ARBA00004613"/>
    </source>
</evidence>
<dbReference type="PANTHER" id="PTHR24020:SF20">
    <property type="entry name" value="PH DOMAIN-CONTAINING PROTEIN"/>
    <property type="match status" value="1"/>
</dbReference>
<comment type="subcellular location">
    <subcellularLocation>
        <location evidence="1">Secreted</location>
    </subcellularLocation>
</comment>
<feature type="domain" description="Sushi" evidence="9">
    <location>
        <begin position="30"/>
        <end position="82"/>
    </location>
</feature>
<evidence type="ECO:0000259" key="9">
    <source>
        <dbReference type="PROSITE" id="PS50923"/>
    </source>
</evidence>
<dbReference type="CDD" id="cd01472">
    <property type="entry name" value="vWA_collagen"/>
    <property type="match status" value="1"/>
</dbReference>
<dbReference type="EMBL" id="FN653019">
    <property type="protein sequence ID" value="CBY22538.1"/>
    <property type="molecule type" value="Genomic_DNA"/>
</dbReference>
<evidence type="ECO:0000256" key="3">
    <source>
        <dbReference type="ARBA" id="ARBA00022729"/>
    </source>
</evidence>
<dbReference type="InterPro" id="IPR050525">
    <property type="entry name" value="ECM_Assembly_Org"/>
</dbReference>